<organism evidence="1 2">
    <name type="scientific">Limnothrix redekei LRLZ20PSL1</name>
    <dbReference type="NCBI Taxonomy" id="3112953"/>
    <lineage>
        <taxon>Bacteria</taxon>
        <taxon>Bacillati</taxon>
        <taxon>Cyanobacteriota</taxon>
        <taxon>Cyanophyceae</taxon>
        <taxon>Pseudanabaenales</taxon>
        <taxon>Pseudanabaenaceae</taxon>
        <taxon>Limnothrix</taxon>
    </lineage>
</organism>
<dbReference type="Proteomes" id="UP001604335">
    <property type="component" value="Unassembled WGS sequence"/>
</dbReference>
<reference evidence="2" key="1">
    <citation type="journal article" date="2024" name="Algal Res.">
        <title>Biochemical, toxicological and genomic investigation of a high-biomass producing Limnothrix strain isolated from Italian shallow drinking water reservoir.</title>
        <authorList>
            <person name="Simonazzi M."/>
            <person name="Shishido T.K."/>
            <person name="Delbaje E."/>
            <person name="Wahlsten M."/>
            <person name="Fewer D.P."/>
            <person name="Sivonen K."/>
            <person name="Pezzolesi L."/>
            <person name="Pistocchi R."/>
        </authorList>
    </citation>
    <scope>NUCLEOTIDE SEQUENCE [LARGE SCALE GENOMIC DNA]</scope>
    <source>
        <strain evidence="2">LRLZ20PSL1</strain>
    </source>
</reference>
<evidence type="ECO:0000313" key="1">
    <source>
        <dbReference type="EMBL" id="MFG3817462.1"/>
    </source>
</evidence>
<proteinExistence type="predicted"/>
<dbReference type="EMBL" id="JAZAQF010000043">
    <property type="protein sequence ID" value="MFG3817462.1"/>
    <property type="molecule type" value="Genomic_DNA"/>
</dbReference>
<sequence>MQKLPSLQFSGQLFSAETLFQWIDRLSDRLGLSQPPVVTREQLQACPPQSLGREWIELVTRNGYPLLTSGPRRKQLHDAIHVLTGYGTDDWGELEVQVFLLGCKFRHLHLPIVAGLLRRLGRSGQLTGPWRDRVRAAYRRGQAAADTFDPDNWPAEYLLDMPVITVRECLGIPAQ</sequence>
<keyword evidence="2" id="KW-1185">Reference proteome</keyword>
<comment type="caution">
    <text evidence="1">The sequence shown here is derived from an EMBL/GenBank/DDBJ whole genome shotgun (WGS) entry which is preliminary data.</text>
</comment>
<accession>A0ABW7C8I3</accession>
<protein>
    <recommendedName>
        <fullName evidence="3">Coenzyme Q (Ubiquinone) biosynthesis protein Coq4</fullName>
    </recommendedName>
</protein>
<gene>
    <name evidence="1" type="ORF">VPK24_07415</name>
</gene>
<dbReference type="RefSeq" id="WP_393011807.1">
    <property type="nucleotide sequence ID" value="NZ_JAZAQF010000043.1"/>
</dbReference>
<evidence type="ECO:0008006" key="3">
    <source>
        <dbReference type="Google" id="ProtNLM"/>
    </source>
</evidence>
<evidence type="ECO:0000313" key="2">
    <source>
        <dbReference type="Proteomes" id="UP001604335"/>
    </source>
</evidence>
<name>A0ABW7C8I3_9CYAN</name>